<gene>
    <name evidence="2" type="ORF">MAIT1_00319</name>
</gene>
<sequence length="235" mass="24320">MSAFIAQQSDSLAYDAVLIGAGGLGSATAQALQRMAVDARVLIVDDDDIERSNLPRQTAYRSGDVGAGKAETLAQRVSGGTLRAQAARIRLSDVEQIRQWARGARLLIDGSDNFTTRFAANDAAVALGIPLVHGAVVGWMGQVMRITPGRSACLRCLFGGPPSDEGPTCAGAGVMGPAVAEIGWLMAIEAYKALSGQGQAVENGLLTINMLSGKRRIAPAPRRGDCPGCGVSGTI</sequence>
<dbReference type="Gene3D" id="3.40.50.720">
    <property type="entry name" value="NAD(P)-binding Rossmann-like Domain"/>
    <property type="match status" value="1"/>
</dbReference>
<dbReference type="OrthoDB" id="9804286at2"/>
<dbReference type="Pfam" id="PF00899">
    <property type="entry name" value="ThiF"/>
    <property type="match status" value="1"/>
</dbReference>
<accession>A0A1Y2K7V3</accession>
<dbReference type="Proteomes" id="UP000194003">
    <property type="component" value="Unassembled WGS sequence"/>
</dbReference>
<dbReference type="AlphaFoldDB" id="A0A1Y2K7V3"/>
<protein>
    <submittedName>
        <fullName evidence="2">Putative UBA/THIF-type NAD/FAD binding protein</fullName>
    </submittedName>
</protein>
<feature type="domain" description="THIF-type NAD/FAD binding fold" evidence="1">
    <location>
        <begin position="10"/>
        <end position="227"/>
    </location>
</feature>
<dbReference type="GO" id="GO:0008641">
    <property type="term" value="F:ubiquitin-like modifier activating enzyme activity"/>
    <property type="evidence" value="ECO:0007669"/>
    <property type="project" value="InterPro"/>
</dbReference>
<comment type="caution">
    <text evidence="2">The sequence shown here is derived from an EMBL/GenBank/DDBJ whole genome shotgun (WGS) entry which is preliminary data.</text>
</comment>
<dbReference type="InterPro" id="IPR045886">
    <property type="entry name" value="ThiF/MoeB/HesA"/>
</dbReference>
<dbReference type="PANTHER" id="PTHR10953">
    <property type="entry name" value="UBIQUITIN-ACTIVATING ENZYME E1"/>
    <property type="match status" value="1"/>
</dbReference>
<proteinExistence type="predicted"/>
<dbReference type="InterPro" id="IPR000594">
    <property type="entry name" value="ThiF_NAD_FAD-bd"/>
</dbReference>
<evidence type="ECO:0000313" key="2">
    <source>
        <dbReference type="EMBL" id="OSM06813.1"/>
    </source>
</evidence>
<organism evidence="2 3">
    <name type="scientific">Magnetofaba australis IT-1</name>
    <dbReference type="NCBI Taxonomy" id="1434232"/>
    <lineage>
        <taxon>Bacteria</taxon>
        <taxon>Pseudomonadati</taxon>
        <taxon>Pseudomonadota</taxon>
        <taxon>Magnetococcia</taxon>
        <taxon>Magnetococcales</taxon>
        <taxon>Magnetococcaceae</taxon>
        <taxon>Magnetofaba</taxon>
    </lineage>
</organism>
<reference evidence="2 3" key="1">
    <citation type="journal article" date="2016" name="BMC Genomics">
        <title>Combined genomic and structural analyses of a cultured magnetotactic bacterium reveals its niche adaptation to a dynamic environment.</title>
        <authorList>
            <person name="Araujo A.C."/>
            <person name="Morillo V."/>
            <person name="Cypriano J."/>
            <person name="Teixeira L.C."/>
            <person name="Leao P."/>
            <person name="Lyra S."/>
            <person name="Almeida L.G."/>
            <person name="Bazylinski D.A."/>
            <person name="Vasconcellos A.T."/>
            <person name="Abreu F."/>
            <person name="Lins U."/>
        </authorList>
    </citation>
    <scope>NUCLEOTIDE SEQUENCE [LARGE SCALE GENOMIC DNA]</scope>
    <source>
        <strain evidence="2 3">IT-1</strain>
    </source>
</reference>
<dbReference type="GO" id="GO:0016779">
    <property type="term" value="F:nucleotidyltransferase activity"/>
    <property type="evidence" value="ECO:0007669"/>
    <property type="project" value="TreeGrafter"/>
</dbReference>
<dbReference type="PANTHER" id="PTHR10953:SF102">
    <property type="entry name" value="ADENYLYLTRANSFERASE AND SULFURTRANSFERASE MOCS3"/>
    <property type="match status" value="1"/>
</dbReference>
<dbReference type="CDD" id="cd00757">
    <property type="entry name" value="ThiF_MoeB_HesA_family"/>
    <property type="match status" value="1"/>
</dbReference>
<dbReference type="RefSeq" id="WP_085440528.1">
    <property type="nucleotide sequence ID" value="NZ_LVJN01000015.1"/>
</dbReference>
<dbReference type="EMBL" id="LVJN01000015">
    <property type="protein sequence ID" value="OSM06813.1"/>
    <property type="molecule type" value="Genomic_DNA"/>
</dbReference>
<dbReference type="SUPFAM" id="SSF69572">
    <property type="entry name" value="Activating enzymes of the ubiquitin-like proteins"/>
    <property type="match status" value="1"/>
</dbReference>
<keyword evidence="3" id="KW-1185">Reference proteome</keyword>
<dbReference type="STRING" id="1434232.MAIT1_00319"/>
<name>A0A1Y2K7V3_9PROT</name>
<dbReference type="GO" id="GO:0005737">
    <property type="term" value="C:cytoplasm"/>
    <property type="evidence" value="ECO:0007669"/>
    <property type="project" value="TreeGrafter"/>
</dbReference>
<evidence type="ECO:0000313" key="3">
    <source>
        <dbReference type="Proteomes" id="UP000194003"/>
    </source>
</evidence>
<dbReference type="InterPro" id="IPR035985">
    <property type="entry name" value="Ubiquitin-activating_enz"/>
</dbReference>
<dbReference type="GO" id="GO:0004792">
    <property type="term" value="F:thiosulfate-cyanide sulfurtransferase activity"/>
    <property type="evidence" value="ECO:0007669"/>
    <property type="project" value="TreeGrafter"/>
</dbReference>
<evidence type="ECO:0000259" key="1">
    <source>
        <dbReference type="Pfam" id="PF00899"/>
    </source>
</evidence>